<sequence length="629" mass="69809">MVKSSSSGAYCFVSGLSAKTQAAAAKSKYVLNIRQQPVKAKVCGQKERDRRPVDPPPIVQIKLADPSLDRNKDYLQSPYLFMCCNLVHASEPMGDIVAPAHRVLAGTVVSSLHRLKDVDNSDGGFFVFGDMSVRVEGHFCLRFTLFELIDGEVIQVMSMVSDPLTVYSSKNFPGMSESTFLSRCFSDQGVRIRIRKDHHVKPKRPLSADDGDAPSHAIHSPPLSSHEADLSASDYEGLPSKRSRHATGSMSGYAKPPHDRQLSLESDHRLPHSQDVMADDHEHSPSRPLRDPHYHEARPGAEHSAWPHYPHYPPISRHGYADYPPPPPHHDPRYPYPPPAYGSSYYKYSYPTETHHHEHGGYEQERPPYSWAPHHEAGPSSGHPHPYLYYPHPHHPHSVYSHPYPPPPHHRYPYPPPIPEGRPHPSAGYPAASESPVMRERSKSMSQQRHQKHSITSTTCPSLAEHRHSIASSKHSRTPSMSSQPSEGAFSPPHPYSPPELQHAHRPSQKTTTPPMSLDRVAMLPPAAVRVSDSPSYKSLHGAPASPVSPTSSNESSSSSSSSSSSRLHLPSLSQSTSLASTSSSPADRIQLPPIHELSSPPKTSYVMEPGQIRDHFQERQAPYYYVNH</sequence>
<evidence type="ECO:0000256" key="1">
    <source>
        <dbReference type="ARBA" id="ARBA00004123"/>
    </source>
</evidence>
<dbReference type="InterPro" id="IPR038491">
    <property type="entry name" value="Velvet_dom_sf"/>
</dbReference>
<evidence type="ECO:0000313" key="7">
    <source>
        <dbReference type="EMBL" id="KAG0259016.1"/>
    </source>
</evidence>
<dbReference type="EMBL" id="JAAAJB010000301">
    <property type="protein sequence ID" value="KAG0259016.1"/>
    <property type="molecule type" value="Genomic_DNA"/>
</dbReference>
<dbReference type="PROSITE" id="PS51821">
    <property type="entry name" value="VELVET"/>
    <property type="match status" value="1"/>
</dbReference>
<feature type="compositionally biased region" description="Polar residues" evidence="5">
    <location>
        <begin position="444"/>
        <end position="461"/>
    </location>
</feature>
<dbReference type="AlphaFoldDB" id="A0A9P6U4B7"/>
<feature type="compositionally biased region" description="Pro residues" evidence="5">
    <location>
        <begin position="411"/>
        <end position="420"/>
    </location>
</feature>
<feature type="compositionally biased region" description="Basic residues" evidence="5">
    <location>
        <begin position="195"/>
        <end position="204"/>
    </location>
</feature>
<dbReference type="Pfam" id="PF11754">
    <property type="entry name" value="Velvet"/>
    <property type="match status" value="2"/>
</dbReference>
<feature type="compositionally biased region" description="Basic and acidic residues" evidence="5">
    <location>
        <begin position="276"/>
        <end position="301"/>
    </location>
</feature>
<evidence type="ECO:0000256" key="2">
    <source>
        <dbReference type="ARBA" id="ARBA00023015"/>
    </source>
</evidence>
<dbReference type="OrthoDB" id="5599552at2759"/>
<feature type="compositionally biased region" description="Low complexity" evidence="5">
    <location>
        <begin position="546"/>
        <end position="587"/>
    </location>
</feature>
<protein>
    <recommendedName>
        <fullName evidence="6">Velvet domain-containing protein</fullName>
    </recommendedName>
</protein>
<feature type="compositionally biased region" description="Low complexity" evidence="5">
    <location>
        <begin position="379"/>
        <end position="389"/>
    </location>
</feature>
<keyword evidence="3" id="KW-0804">Transcription</keyword>
<gene>
    <name evidence="7" type="ORF">DFQ27_004342</name>
</gene>
<keyword evidence="8" id="KW-1185">Reference proteome</keyword>
<feature type="compositionally biased region" description="Polar residues" evidence="5">
    <location>
        <begin position="470"/>
        <end position="486"/>
    </location>
</feature>
<accession>A0A9P6U4B7</accession>
<feature type="domain" description="Velvet" evidence="6">
    <location>
        <begin position="24"/>
        <end position="195"/>
    </location>
</feature>
<evidence type="ECO:0000256" key="3">
    <source>
        <dbReference type="ARBA" id="ARBA00023163"/>
    </source>
</evidence>
<evidence type="ECO:0000259" key="6">
    <source>
        <dbReference type="PROSITE" id="PS51821"/>
    </source>
</evidence>
<comment type="caution">
    <text evidence="7">The sequence shown here is derived from an EMBL/GenBank/DDBJ whole genome shotgun (WGS) entry which is preliminary data.</text>
</comment>
<dbReference type="Proteomes" id="UP000807716">
    <property type="component" value="Unassembled WGS sequence"/>
</dbReference>
<proteinExistence type="predicted"/>
<dbReference type="PANTHER" id="PTHR33572">
    <property type="entry name" value="SPORE DEVELOPMENT REGULATOR VOSA"/>
    <property type="match status" value="1"/>
</dbReference>
<feature type="region of interest" description="Disordered" evidence="5">
    <location>
        <begin position="411"/>
        <end position="629"/>
    </location>
</feature>
<evidence type="ECO:0000256" key="4">
    <source>
        <dbReference type="ARBA" id="ARBA00023242"/>
    </source>
</evidence>
<dbReference type="InterPro" id="IPR037525">
    <property type="entry name" value="Velvet_dom"/>
</dbReference>
<reference evidence="7" key="1">
    <citation type="journal article" date="2020" name="Fungal Divers.">
        <title>Resolving the Mortierellaceae phylogeny through synthesis of multi-gene phylogenetics and phylogenomics.</title>
        <authorList>
            <person name="Vandepol N."/>
            <person name="Liber J."/>
            <person name="Desiro A."/>
            <person name="Na H."/>
            <person name="Kennedy M."/>
            <person name="Barry K."/>
            <person name="Grigoriev I.V."/>
            <person name="Miller A.N."/>
            <person name="O'Donnell K."/>
            <person name="Stajich J.E."/>
            <person name="Bonito G."/>
        </authorList>
    </citation>
    <scope>NUCLEOTIDE SEQUENCE</scope>
    <source>
        <strain evidence="7">BC1065</strain>
    </source>
</reference>
<organism evidence="7 8">
    <name type="scientific">Actinomortierella ambigua</name>
    <dbReference type="NCBI Taxonomy" id="1343610"/>
    <lineage>
        <taxon>Eukaryota</taxon>
        <taxon>Fungi</taxon>
        <taxon>Fungi incertae sedis</taxon>
        <taxon>Mucoromycota</taxon>
        <taxon>Mortierellomycotina</taxon>
        <taxon>Mortierellomycetes</taxon>
        <taxon>Mortierellales</taxon>
        <taxon>Mortierellaceae</taxon>
        <taxon>Actinomortierella</taxon>
    </lineage>
</organism>
<feature type="region of interest" description="Disordered" evidence="5">
    <location>
        <begin position="352"/>
        <end position="389"/>
    </location>
</feature>
<keyword evidence="2" id="KW-0805">Transcription regulation</keyword>
<feature type="region of interest" description="Disordered" evidence="5">
    <location>
        <begin position="276"/>
        <end position="302"/>
    </location>
</feature>
<feature type="region of interest" description="Disordered" evidence="5">
    <location>
        <begin position="317"/>
        <end position="336"/>
    </location>
</feature>
<evidence type="ECO:0000313" key="8">
    <source>
        <dbReference type="Proteomes" id="UP000807716"/>
    </source>
</evidence>
<feature type="compositionally biased region" description="Basic and acidic residues" evidence="5">
    <location>
        <begin position="353"/>
        <end position="366"/>
    </location>
</feature>
<dbReference type="InterPro" id="IPR021740">
    <property type="entry name" value="Velvet"/>
</dbReference>
<dbReference type="PANTHER" id="PTHR33572:SF18">
    <property type="entry name" value="SPORE DEVELOPMENT REGULATOR VOSA"/>
    <property type="match status" value="1"/>
</dbReference>
<dbReference type="GO" id="GO:0005634">
    <property type="term" value="C:nucleus"/>
    <property type="evidence" value="ECO:0007669"/>
    <property type="project" value="UniProtKB-SubCell"/>
</dbReference>
<feature type="region of interest" description="Disordered" evidence="5">
    <location>
        <begin position="195"/>
        <end position="263"/>
    </location>
</feature>
<dbReference type="Gene3D" id="2.60.40.3960">
    <property type="entry name" value="Velvet domain"/>
    <property type="match status" value="1"/>
</dbReference>
<keyword evidence="4" id="KW-0539">Nucleus</keyword>
<name>A0A9P6U4B7_9FUNG</name>
<evidence type="ECO:0000256" key="5">
    <source>
        <dbReference type="SAM" id="MobiDB-lite"/>
    </source>
</evidence>
<comment type="subcellular location">
    <subcellularLocation>
        <location evidence="1">Nucleus</location>
    </subcellularLocation>
</comment>